<gene>
    <name evidence="2" type="ORF">F444_19841</name>
</gene>
<organism evidence="2 3">
    <name type="scientific">Phytophthora nicotianae P1976</name>
    <dbReference type="NCBI Taxonomy" id="1317066"/>
    <lineage>
        <taxon>Eukaryota</taxon>
        <taxon>Sar</taxon>
        <taxon>Stramenopiles</taxon>
        <taxon>Oomycota</taxon>
        <taxon>Peronosporomycetes</taxon>
        <taxon>Peronosporales</taxon>
        <taxon>Peronosporaceae</taxon>
        <taxon>Phytophthora</taxon>
    </lineage>
</organism>
<dbReference type="AlphaFoldDB" id="A0A080Z6H1"/>
<dbReference type="Proteomes" id="UP000028582">
    <property type="component" value="Unassembled WGS sequence"/>
</dbReference>
<name>A0A080Z6H1_PHYNI</name>
<proteinExistence type="predicted"/>
<sequence>MSGGRQLLDTSRRSWSVDEGEQMARRWGNSIAKTRFALDTTMG</sequence>
<evidence type="ECO:0000313" key="2">
    <source>
        <dbReference type="EMBL" id="ETO62232.1"/>
    </source>
</evidence>
<protein>
    <submittedName>
        <fullName evidence="2">Uncharacterized protein</fullName>
    </submittedName>
</protein>
<comment type="caution">
    <text evidence="2">The sequence shown here is derived from an EMBL/GenBank/DDBJ whole genome shotgun (WGS) entry which is preliminary data.</text>
</comment>
<accession>A0A080Z6H1</accession>
<evidence type="ECO:0000313" key="3">
    <source>
        <dbReference type="Proteomes" id="UP000028582"/>
    </source>
</evidence>
<evidence type="ECO:0000256" key="1">
    <source>
        <dbReference type="SAM" id="MobiDB-lite"/>
    </source>
</evidence>
<reference evidence="2 3" key="1">
    <citation type="submission" date="2013-11" db="EMBL/GenBank/DDBJ databases">
        <title>The Genome Sequence of Phytophthora parasitica P1976.</title>
        <authorList>
            <consortium name="The Broad Institute Genomics Platform"/>
            <person name="Russ C."/>
            <person name="Tyler B."/>
            <person name="Panabieres F."/>
            <person name="Shan W."/>
            <person name="Tripathy S."/>
            <person name="Grunwald N."/>
            <person name="Machado M."/>
            <person name="Johnson C.S."/>
            <person name="Walker B."/>
            <person name="Young S."/>
            <person name="Zeng Q."/>
            <person name="Gargeya S."/>
            <person name="Fitzgerald M."/>
            <person name="Haas B."/>
            <person name="Abouelleil A."/>
            <person name="Allen A.W."/>
            <person name="Alvarado L."/>
            <person name="Arachchi H.M."/>
            <person name="Berlin A.M."/>
            <person name="Chapman S.B."/>
            <person name="Gainer-Dewar J."/>
            <person name="Goldberg J."/>
            <person name="Griggs A."/>
            <person name="Gujja S."/>
            <person name="Hansen M."/>
            <person name="Howarth C."/>
            <person name="Imamovic A."/>
            <person name="Ireland A."/>
            <person name="Larimer J."/>
            <person name="McCowan C."/>
            <person name="Murphy C."/>
            <person name="Pearson M."/>
            <person name="Poon T.W."/>
            <person name="Priest M."/>
            <person name="Roberts A."/>
            <person name="Saif S."/>
            <person name="Shea T."/>
            <person name="Sisk P."/>
            <person name="Sykes S."/>
            <person name="Wortman J."/>
            <person name="Nusbaum C."/>
            <person name="Birren B."/>
        </authorList>
    </citation>
    <scope>NUCLEOTIDE SEQUENCE [LARGE SCALE GENOMIC DNA]</scope>
    <source>
        <strain evidence="2 3">P1976</strain>
    </source>
</reference>
<feature type="region of interest" description="Disordered" evidence="1">
    <location>
        <begin position="1"/>
        <end position="20"/>
    </location>
</feature>
<dbReference type="EMBL" id="ANJA01003630">
    <property type="protein sequence ID" value="ETO62232.1"/>
    <property type="molecule type" value="Genomic_DNA"/>
</dbReference>